<evidence type="ECO:0000256" key="9">
    <source>
        <dbReference type="SAM" id="Phobius"/>
    </source>
</evidence>
<dbReference type="GO" id="GO:0042773">
    <property type="term" value="P:ATP synthesis coupled electron transport"/>
    <property type="evidence" value="ECO:0007669"/>
    <property type="project" value="InterPro"/>
</dbReference>
<dbReference type="Pfam" id="PF00361">
    <property type="entry name" value="Proton_antipo_M"/>
    <property type="match status" value="1"/>
</dbReference>
<evidence type="ECO:0000256" key="8">
    <source>
        <dbReference type="ARBA" id="ARBA00049551"/>
    </source>
</evidence>
<dbReference type="GO" id="GO:0003954">
    <property type="term" value="F:NADH dehydrogenase activity"/>
    <property type="evidence" value="ECO:0007669"/>
    <property type="project" value="TreeGrafter"/>
</dbReference>
<name>A0A7I5TVI2_STRRB</name>
<dbReference type="EC" id="7.1.1.2" evidence="3"/>
<dbReference type="PRINTS" id="PR01434">
    <property type="entry name" value="NADHDHGNASE5"/>
</dbReference>
<evidence type="ECO:0000256" key="5">
    <source>
        <dbReference type="ARBA" id="ARBA00022989"/>
    </source>
</evidence>
<keyword evidence="11" id="KW-1185">Reference proteome</keyword>
<keyword evidence="4 9" id="KW-0812">Transmembrane</keyword>
<proteinExistence type="predicted"/>
<feature type="domain" description="NADH:quinone oxidoreductase/Mrp antiporter transmembrane" evidence="10">
    <location>
        <begin position="97"/>
        <end position="372"/>
    </location>
</feature>
<reference evidence="11" key="1">
    <citation type="submission" date="2014-09" db="EMBL/GenBank/DDBJ databases">
        <authorList>
            <person name="Martin A.A."/>
        </authorList>
    </citation>
    <scope>NUCLEOTIDE SEQUENCE</scope>
    <source>
        <strain evidence="11">ED321</strain>
    </source>
</reference>
<feature type="transmembrane region" description="Helical" evidence="9">
    <location>
        <begin position="505"/>
        <end position="524"/>
    </location>
</feature>
<evidence type="ECO:0000259" key="10">
    <source>
        <dbReference type="Pfam" id="PF00361"/>
    </source>
</evidence>
<feature type="transmembrane region" description="Helical" evidence="9">
    <location>
        <begin position="143"/>
        <end position="176"/>
    </location>
</feature>
<evidence type="ECO:0000256" key="2">
    <source>
        <dbReference type="ARBA" id="ARBA00004141"/>
    </source>
</evidence>
<dbReference type="PANTHER" id="PTHR42829:SF2">
    <property type="entry name" value="NADH-UBIQUINONE OXIDOREDUCTASE CHAIN 5"/>
    <property type="match status" value="1"/>
</dbReference>
<dbReference type="GO" id="GO:0016020">
    <property type="term" value="C:membrane"/>
    <property type="evidence" value="ECO:0007669"/>
    <property type="project" value="UniProtKB-SubCell"/>
</dbReference>
<dbReference type="WBParaSite" id="SRAE_M000000034.1">
    <property type="protein sequence ID" value="SRAE_M000000034.1"/>
    <property type="gene ID" value="WBGene00271489"/>
</dbReference>
<keyword evidence="5 9" id="KW-1133">Transmembrane helix</keyword>
<protein>
    <recommendedName>
        <fullName evidence="3">NADH:ubiquinone reductase (H(+)-translocating)</fullName>
        <ecNumber evidence="3">7.1.1.2</ecNumber>
    </recommendedName>
    <alternativeName>
        <fullName evidence="7">NADH dehydrogenase subunit 5</fullName>
    </alternativeName>
</protein>
<dbReference type="Proteomes" id="UP000035682">
    <property type="component" value="Unplaced"/>
</dbReference>
<evidence type="ECO:0000256" key="3">
    <source>
        <dbReference type="ARBA" id="ARBA00012944"/>
    </source>
</evidence>
<feature type="transmembrane region" description="Helical" evidence="9">
    <location>
        <begin position="358"/>
        <end position="377"/>
    </location>
</feature>
<dbReference type="InterPro" id="IPR003945">
    <property type="entry name" value="NU5C-like"/>
</dbReference>
<feature type="transmembrane region" description="Helical" evidence="9">
    <location>
        <begin position="430"/>
        <end position="452"/>
    </location>
</feature>
<evidence type="ECO:0000313" key="11">
    <source>
        <dbReference type="Proteomes" id="UP000035682"/>
    </source>
</evidence>
<evidence type="ECO:0000256" key="4">
    <source>
        <dbReference type="ARBA" id="ARBA00022692"/>
    </source>
</evidence>
<feature type="transmembrane region" description="Helical" evidence="9">
    <location>
        <begin position="464"/>
        <end position="485"/>
    </location>
</feature>
<evidence type="ECO:0000313" key="12">
    <source>
        <dbReference type="WBParaSite" id="SRAE_M000000034.1"/>
    </source>
</evidence>
<feature type="transmembrane region" description="Helical" evidence="9">
    <location>
        <begin position="6"/>
        <end position="32"/>
    </location>
</feature>
<comment type="function">
    <text evidence="1">Core subunit of the mitochondrial membrane respiratory chain NADH dehydrogenase (Complex I) that is believed to belong to the minimal assembly required for catalysis. Complex I functions in the transfer of electrons from NADH to the respiratory chain. The immediate electron acceptor for the enzyme is believed to be ubiquinone.</text>
</comment>
<dbReference type="GO" id="GO:0015990">
    <property type="term" value="P:electron transport coupled proton transport"/>
    <property type="evidence" value="ECO:0007669"/>
    <property type="project" value="TreeGrafter"/>
</dbReference>
<accession>A0A7I5TVI2</accession>
<reference evidence="12" key="2">
    <citation type="submission" date="2020-12" db="UniProtKB">
        <authorList>
            <consortium name="WormBaseParasite"/>
        </authorList>
    </citation>
    <scope>IDENTIFICATION</scope>
</reference>
<sequence>FYFFLVFVYFCFFVFIFFLFLFFPCFKLGFFFFDWSFICLKFNFFFSSILFSFVLLIVSLSVFVYSCYYLNGEVNFYYYYFVLLVFISSMFFLIFCNSVFFMLLSWDILGISSFFLVLFYSNWDSCNGSMNTVLTNRLGDFFLFVFFSLCFFSSFYFFSFSFVCFFSSFFLVVASFTKSAQYPFSGWLPKAMSAPTPVSALVHSSTLVTAGLVLLMSFSLLSFSKFLMSFILLFGIFTMFFSSISALYEDDLKKVVALSTLSQMGFSMVTFGLGLNFICLFHLLSHALFKSCLFLQVGYMIHCSFGQQDGRSYNLGVFPFFVQVQILVTLFCLCGLFFLSGSVSKDLIIEMFYFNSGGLFFCFLFFFSVFFTFFYSYRLWKSFFLTFSSSFYFFSSSFLVNFLSLFLVFFSVFFIWWLNFNFLCIPVVFLYFDFYVPLFFVFMFFCFFFFSFKKFFFLFFNFMVDYYPVFFSGFLFNLKFFDIFLNKLNLLGFSFFNFLSLKSLFYFNNSFNSVVFLIFLFFFIF</sequence>
<feature type="transmembrane region" description="Helical" evidence="9">
    <location>
        <begin position="77"/>
        <end position="96"/>
    </location>
</feature>
<dbReference type="InterPro" id="IPR001750">
    <property type="entry name" value="ND/Mrp_TM"/>
</dbReference>
<keyword evidence="6 9" id="KW-0472">Membrane</keyword>
<comment type="subcellular location">
    <subcellularLocation>
        <location evidence="2">Membrane</location>
        <topology evidence="2">Multi-pass membrane protein</topology>
    </subcellularLocation>
</comment>
<feature type="transmembrane region" description="Helical" evidence="9">
    <location>
        <begin position="44"/>
        <end position="65"/>
    </location>
</feature>
<dbReference type="AlphaFoldDB" id="A0A7I5TVI2"/>
<organism evidence="11 12">
    <name type="scientific">Strongyloides ratti</name>
    <name type="common">Parasitic roundworm</name>
    <dbReference type="NCBI Taxonomy" id="34506"/>
    <lineage>
        <taxon>Eukaryota</taxon>
        <taxon>Metazoa</taxon>
        <taxon>Ecdysozoa</taxon>
        <taxon>Nematoda</taxon>
        <taxon>Chromadorea</taxon>
        <taxon>Rhabditida</taxon>
        <taxon>Tylenchina</taxon>
        <taxon>Panagrolaimomorpha</taxon>
        <taxon>Strongyloidoidea</taxon>
        <taxon>Strongyloididae</taxon>
        <taxon>Strongyloides</taxon>
    </lineage>
</organism>
<evidence type="ECO:0000256" key="7">
    <source>
        <dbReference type="ARBA" id="ARBA00031027"/>
    </source>
</evidence>
<feature type="transmembrane region" description="Helical" evidence="9">
    <location>
        <begin position="226"/>
        <end position="248"/>
    </location>
</feature>
<evidence type="ECO:0000256" key="6">
    <source>
        <dbReference type="ARBA" id="ARBA00023136"/>
    </source>
</evidence>
<feature type="transmembrane region" description="Helical" evidence="9">
    <location>
        <begin position="103"/>
        <end position="123"/>
    </location>
</feature>
<dbReference type="GO" id="GO:0008137">
    <property type="term" value="F:NADH dehydrogenase (ubiquinone) activity"/>
    <property type="evidence" value="ECO:0007669"/>
    <property type="project" value="UniProtKB-EC"/>
</dbReference>
<comment type="catalytic activity">
    <reaction evidence="8">
        <text>a ubiquinone + NADH + 5 H(+)(in) = a ubiquinol + NAD(+) + 4 H(+)(out)</text>
        <dbReference type="Rhea" id="RHEA:29091"/>
        <dbReference type="Rhea" id="RHEA-COMP:9565"/>
        <dbReference type="Rhea" id="RHEA-COMP:9566"/>
        <dbReference type="ChEBI" id="CHEBI:15378"/>
        <dbReference type="ChEBI" id="CHEBI:16389"/>
        <dbReference type="ChEBI" id="CHEBI:17976"/>
        <dbReference type="ChEBI" id="CHEBI:57540"/>
        <dbReference type="ChEBI" id="CHEBI:57945"/>
        <dbReference type="EC" id="7.1.1.2"/>
    </reaction>
</comment>
<evidence type="ECO:0000256" key="1">
    <source>
        <dbReference type="ARBA" id="ARBA00003257"/>
    </source>
</evidence>
<feature type="transmembrane region" description="Helical" evidence="9">
    <location>
        <begin position="398"/>
        <end position="418"/>
    </location>
</feature>
<feature type="transmembrane region" description="Helical" evidence="9">
    <location>
        <begin position="197"/>
        <end position="220"/>
    </location>
</feature>
<dbReference type="PANTHER" id="PTHR42829">
    <property type="entry name" value="NADH-UBIQUINONE OXIDOREDUCTASE CHAIN 5"/>
    <property type="match status" value="1"/>
</dbReference>
<feature type="transmembrane region" description="Helical" evidence="9">
    <location>
        <begin position="255"/>
        <end position="274"/>
    </location>
</feature>
<feature type="transmembrane region" description="Helical" evidence="9">
    <location>
        <begin position="313"/>
        <end position="338"/>
    </location>
</feature>